<keyword evidence="4" id="KW-1185">Reference proteome</keyword>
<dbReference type="EMBL" id="JBEZUR010000035">
    <property type="protein sequence ID" value="MEU3556542.1"/>
    <property type="molecule type" value="Genomic_DNA"/>
</dbReference>
<feature type="region of interest" description="Disordered" evidence="1">
    <location>
        <begin position="142"/>
        <end position="181"/>
    </location>
</feature>
<feature type="domain" description="DUF3291" evidence="2">
    <location>
        <begin position="6"/>
        <end position="145"/>
    </location>
</feature>
<dbReference type="InterPro" id="IPR011008">
    <property type="entry name" value="Dimeric_a/b-barrel"/>
</dbReference>
<evidence type="ECO:0000313" key="3">
    <source>
        <dbReference type="EMBL" id="MEU3556542.1"/>
    </source>
</evidence>
<reference evidence="3 4" key="1">
    <citation type="submission" date="2024-06" db="EMBL/GenBank/DDBJ databases">
        <title>The Natural Products Discovery Center: Release of the First 8490 Sequenced Strains for Exploring Actinobacteria Biosynthetic Diversity.</title>
        <authorList>
            <person name="Kalkreuter E."/>
            <person name="Kautsar S.A."/>
            <person name="Yang D."/>
            <person name="Bader C.D."/>
            <person name="Teijaro C.N."/>
            <person name="Fluegel L."/>
            <person name="Davis C.M."/>
            <person name="Simpson J.R."/>
            <person name="Lauterbach L."/>
            <person name="Steele A.D."/>
            <person name="Gui C."/>
            <person name="Meng S."/>
            <person name="Li G."/>
            <person name="Viehrig K."/>
            <person name="Ye F."/>
            <person name="Su P."/>
            <person name="Kiefer A.F."/>
            <person name="Nichols A."/>
            <person name="Cepeda A.J."/>
            <person name="Yan W."/>
            <person name="Fan B."/>
            <person name="Jiang Y."/>
            <person name="Adhikari A."/>
            <person name="Zheng C.-J."/>
            <person name="Schuster L."/>
            <person name="Cowan T.M."/>
            <person name="Smanski M.J."/>
            <person name="Chevrette M.G."/>
            <person name="De Carvalho L.P.S."/>
            <person name="Shen B."/>
        </authorList>
    </citation>
    <scope>NUCLEOTIDE SEQUENCE [LARGE SCALE GENOMIC DNA]</scope>
    <source>
        <strain evidence="3 4">NPDC038104</strain>
    </source>
</reference>
<protein>
    <submittedName>
        <fullName evidence="3">DUF3291 domain-containing protein</fullName>
    </submittedName>
</protein>
<evidence type="ECO:0000259" key="2">
    <source>
        <dbReference type="Pfam" id="PF11695"/>
    </source>
</evidence>
<organism evidence="3 4">
    <name type="scientific">Streptomyces fragilis</name>
    <dbReference type="NCBI Taxonomy" id="67301"/>
    <lineage>
        <taxon>Bacteria</taxon>
        <taxon>Bacillati</taxon>
        <taxon>Actinomycetota</taxon>
        <taxon>Actinomycetes</taxon>
        <taxon>Kitasatosporales</taxon>
        <taxon>Streptomycetaceae</taxon>
        <taxon>Streptomyces</taxon>
    </lineage>
</organism>
<sequence>MTTFHLAQVNVGRIVGPLDGPELSDFVAELPRINALADRSPGFVWRLVDAGGEDSTGLRPEEGDDLLIINCSVWESVEALRNFTYHSDHLRVLSRRREWFRRMREAHQALWWVPAGHRPGTAEAMERVAMVREHGPTPSAFTFRETFPPPNPAPNPTRVSAPAPGPAPVPDPAPVTQAGRA</sequence>
<dbReference type="SUPFAM" id="SSF54909">
    <property type="entry name" value="Dimeric alpha+beta barrel"/>
    <property type="match status" value="1"/>
</dbReference>
<proteinExistence type="predicted"/>
<gene>
    <name evidence="3" type="ORF">AB0E65_20365</name>
</gene>
<evidence type="ECO:0000313" key="4">
    <source>
        <dbReference type="Proteomes" id="UP001550850"/>
    </source>
</evidence>
<dbReference type="InterPro" id="IPR021708">
    <property type="entry name" value="DUF3291"/>
</dbReference>
<evidence type="ECO:0000256" key="1">
    <source>
        <dbReference type="SAM" id="MobiDB-lite"/>
    </source>
</evidence>
<dbReference type="Pfam" id="PF11695">
    <property type="entry name" value="DUF3291"/>
    <property type="match status" value="1"/>
</dbReference>
<accession>A0ABV2YLD5</accession>
<dbReference type="RefSeq" id="WP_108956726.1">
    <property type="nucleotide sequence ID" value="NZ_BEVZ01000009.1"/>
</dbReference>
<feature type="compositionally biased region" description="Pro residues" evidence="1">
    <location>
        <begin position="163"/>
        <end position="173"/>
    </location>
</feature>
<comment type="caution">
    <text evidence="3">The sequence shown here is derived from an EMBL/GenBank/DDBJ whole genome shotgun (WGS) entry which is preliminary data.</text>
</comment>
<name>A0ABV2YLD5_9ACTN</name>
<dbReference type="Proteomes" id="UP001550850">
    <property type="component" value="Unassembled WGS sequence"/>
</dbReference>